<dbReference type="RefSeq" id="WP_031390626.1">
    <property type="nucleotide sequence ID" value="NZ_JPNB01000001.1"/>
</dbReference>
<gene>
    <name evidence="1" type="ORF">EDD76_105225</name>
</gene>
<name>A0A4R1R167_9FIRM</name>
<dbReference type="AlphaFoldDB" id="A0A4R1R167"/>
<proteinExistence type="predicted"/>
<dbReference type="STRING" id="1469948.GCA_000732725_01930"/>
<evidence type="ECO:0000313" key="1">
    <source>
        <dbReference type="EMBL" id="TCL59049.1"/>
    </source>
</evidence>
<protein>
    <submittedName>
        <fullName evidence="1">Uncharacterized protein YjbI with pentapeptide repeats</fullName>
    </submittedName>
</protein>
<keyword evidence="2" id="KW-1185">Reference proteome</keyword>
<dbReference type="InterPro" id="IPR052949">
    <property type="entry name" value="PA_immunity-related"/>
</dbReference>
<dbReference type="Proteomes" id="UP000295718">
    <property type="component" value="Unassembled WGS sequence"/>
</dbReference>
<dbReference type="Pfam" id="PF13599">
    <property type="entry name" value="Pentapeptide_4"/>
    <property type="match status" value="2"/>
</dbReference>
<dbReference type="SUPFAM" id="SSF141571">
    <property type="entry name" value="Pentapeptide repeat-like"/>
    <property type="match status" value="1"/>
</dbReference>
<sequence>MDEKYYENQRFENIKMSEETLEGYEFYDCEFINCTLEECTLEKCHFMGCKFHGCTIISLQAEYTQMKNGEFTGCNLVGIHWTEVLPVGKIADPIHKLTDCLLKYNTFINMNFMKFNFSGNIIQDSAFDECNLKESDFKGCKLNATQFSKCDMQKADFREAAGYLIDISSNKMREAKFSFPEVLSLLNELGIEVS</sequence>
<reference evidence="1 2" key="1">
    <citation type="submission" date="2019-03" db="EMBL/GenBank/DDBJ databases">
        <title>Genomic Encyclopedia of Type Strains, Phase IV (KMG-IV): sequencing the most valuable type-strain genomes for metagenomic binning, comparative biology and taxonomic classification.</title>
        <authorList>
            <person name="Goeker M."/>
        </authorList>
    </citation>
    <scope>NUCLEOTIDE SEQUENCE [LARGE SCALE GENOMIC DNA]</scope>
    <source>
        <strain evidence="1 2">DSM 100556</strain>
    </source>
</reference>
<evidence type="ECO:0000313" key="2">
    <source>
        <dbReference type="Proteomes" id="UP000295718"/>
    </source>
</evidence>
<dbReference type="PANTHER" id="PTHR42999">
    <property type="entry name" value="ANTIBIOTIC RESISTANCE PROTEIN MCBG"/>
    <property type="match status" value="1"/>
</dbReference>
<dbReference type="OrthoDB" id="268207at2"/>
<comment type="caution">
    <text evidence="1">The sequence shown here is derived from an EMBL/GenBank/DDBJ whole genome shotgun (WGS) entry which is preliminary data.</text>
</comment>
<dbReference type="PANTHER" id="PTHR42999:SF1">
    <property type="entry name" value="PENTAPEPTIDE REPEAT-CONTAINING PROTEIN"/>
    <property type="match status" value="1"/>
</dbReference>
<dbReference type="InterPro" id="IPR001646">
    <property type="entry name" value="5peptide_repeat"/>
</dbReference>
<dbReference type="EMBL" id="SLUO01000005">
    <property type="protein sequence ID" value="TCL59049.1"/>
    <property type="molecule type" value="Genomic_DNA"/>
</dbReference>
<accession>A0A4R1R167</accession>
<organism evidence="1 2">
    <name type="scientific">Kineothrix alysoides</name>
    <dbReference type="NCBI Taxonomy" id="1469948"/>
    <lineage>
        <taxon>Bacteria</taxon>
        <taxon>Bacillati</taxon>
        <taxon>Bacillota</taxon>
        <taxon>Clostridia</taxon>
        <taxon>Lachnospirales</taxon>
        <taxon>Lachnospiraceae</taxon>
        <taxon>Kineothrix</taxon>
    </lineage>
</organism>
<dbReference type="Gene3D" id="2.160.20.80">
    <property type="entry name" value="E3 ubiquitin-protein ligase SopA"/>
    <property type="match status" value="1"/>
</dbReference>